<dbReference type="OrthoDB" id="9807089at2"/>
<keyword evidence="5 7" id="KW-0238">DNA-binding</keyword>
<dbReference type="Pfam" id="PF02863">
    <property type="entry name" value="Arg_repressor_C"/>
    <property type="match status" value="1"/>
</dbReference>
<keyword evidence="4 7" id="KW-0805">Transcription regulation</keyword>
<dbReference type="STRING" id="1291734.FD02_GL000898"/>
<dbReference type="GO" id="GO:1900079">
    <property type="term" value="P:regulation of arginine biosynthetic process"/>
    <property type="evidence" value="ECO:0007669"/>
    <property type="project" value="UniProtKB-UniRule"/>
</dbReference>
<keyword evidence="7" id="KW-0028">Amino-acid biosynthesis</keyword>
<keyword evidence="3 7" id="KW-0963">Cytoplasm</keyword>
<dbReference type="GO" id="GO:0005737">
    <property type="term" value="C:cytoplasm"/>
    <property type="evidence" value="ECO:0007669"/>
    <property type="project" value="UniProtKB-SubCell"/>
</dbReference>
<dbReference type="SUPFAM" id="SSF55252">
    <property type="entry name" value="C-terminal domain of arginine repressor"/>
    <property type="match status" value="1"/>
</dbReference>
<dbReference type="GO" id="GO:0006526">
    <property type="term" value="P:L-arginine biosynthetic process"/>
    <property type="evidence" value="ECO:0007669"/>
    <property type="project" value="UniProtKB-UniPathway"/>
</dbReference>
<dbReference type="Gene3D" id="3.30.1360.40">
    <property type="match status" value="1"/>
</dbReference>
<dbReference type="Proteomes" id="UP000051804">
    <property type="component" value="Unassembled WGS sequence"/>
</dbReference>
<evidence type="ECO:0000259" key="9">
    <source>
        <dbReference type="Pfam" id="PF02863"/>
    </source>
</evidence>
<dbReference type="AlphaFoldDB" id="A0A0R1JZX1"/>
<dbReference type="GO" id="GO:0003677">
    <property type="term" value="F:DNA binding"/>
    <property type="evidence" value="ECO:0007669"/>
    <property type="project" value="UniProtKB-KW"/>
</dbReference>
<comment type="caution">
    <text evidence="10">The sequence shown here is derived from an EMBL/GenBank/DDBJ whole genome shotgun (WGS) entry which is preliminary data.</text>
</comment>
<dbReference type="InterPro" id="IPR020899">
    <property type="entry name" value="Arg_repress_C"/>
</dbReference>
<dbReference type="PANTHER" id="PTHR34471:SF1">
    <property type="entry name" value="ARGININE REPRESSOR"/>
    <property type="match status" value="1"/>
</dbReference>
<evidence type="ECO:0000259" key="8">
    <source>
        <dbReference type="Pfam" id="PF01316"/>
    </source>
</evidence>
<dbReference type="Gene3D" id="1.10.10.10">
    <property type="entry name" value="Winged helix-like DNA-binding domain superfamily/Winged helix DNA-binding domain"/>
    <property type="match status" value="1"/>
</dbReference>
<dbReference type="HAMAP" id="MF_00173">
    <property type="entry name" value="Arg_repressor"/>
    <property type="match status" value="1"/>
</dbReference>
<keyword evidence="7" id="KW-0055">Arginine biosynthesis</keyword>
<sequence length="150" mass="16307">MQKNERQAHIRQLIQSEVIERQSDFVTRLKALGVPVTQATISRDIKEMQLIKVPDAAGHYRYALPPAKQLQPADKLRRTLIAAYQSGQQMDQFVNVKTNPGTAPAIGNLIDQLNDDRVFATVAGDASILIICRDAAGAAGVLATLEGMVG</sequence>
<evidence type="ECO:0000256" key="3">
    <source>
        <dbReference type="ARBA" id="ARBA00022490"/>
    </source>
</evidence>
<keyword evidence="11" id="KW-1185">Reference proteome</keyword>
<dbReference type="GO" id="GO:0003700">
    <property type="term" value="F:DNA-binding transcription factor activity"/>
    <property type="evidence" value="ECO:0007669"/>
    <property type="project" value="UniProtKB-UniRule"/>
</dbReference>
<keyword evidence="6 7" id="KW-0804">Transcription</keyword>
<dbReference type="InterPro" id="IPR036251">
    <property type="entry name" value="Arg_repress_C_sf"/>
</dbReference>
<evidence type="ECO:0000256" key="1">
    <source>
        <dbReference type="ARBA" id="ARBA00004496"/>
    </source>
</evidence>
<evidence type="ECO:0000256" key="6">
    <source>
        <dbReference type="ARBA" id="ARBA00023163"/>
    </source>
</evidence>
<dbReference type="PANTHER" id="PTHR34471">
    <property type="entry name" value="ARGININE REPRESSOR"/>
    <property type="match status" value="1"/>
</dbReference>
<evidence type="ECO:0000256" key="5">
    <source>
        <dbReference type="ARBA" id="ARBA00023125"/>
    </source>
</evidence>
<dbReference type="InterPro" id="IPR036390">
    <property type="entry name" value="WH_DNA-bd_sf"/>
</dbReference>
<comment type="similarity">
    <text evidence="2 7">Belongs to the ArgR family.</text>
</comment>
<evidence type="ECO:0000256" key="4">
    <source>
        <dbReference type="ARBA" id="ARBA00023015"/>
    </source>
</evidence>
<dbReference type="PRINTS" id="PR01467">
    <property type="entry name" value="ARGREPRESSOR"/>
</dbReference>
<gene>
    <name evidence="7" type="primary">argR</name>
    <name evidence="10" type="ORF">FD02_GL000898</name>
</gene>
<dbReference type="Pfam" id="PF01316">
    <property type="entry name" value="Arg_repressor"/>
    <property type="match status" value="1"/>
</dbReference>
<feature type="domain" description="Arginine repressor DNA-binding" evidence="8">
    <location>
        <begin position="1"/>
        <end position="68"/>
    </location>
</feature>
<feature type="domain" description="Arginine repressor C-terminal" evidence="9">
    <location>
        <begin position="86"/>
        <end position="145"/>
    </location>
</feature>
<organism evidence="10 11">
    <name type="scientific">Lacticaseibacillus nasuensis JCM 17158</name>
    <dbReference type="NCBI Taxonomy" id="1291734"/>
    <lineage>
        <taxon>Bacteria</taxon>
        <taxon>Bacillati</taxon>
        <taxon>Bacillota</taxon>
        <taxon>Bacilli</taxon>
        <taxon>Lactobacillales</taxon>
        <taxon>Lactobacillaceae</taxon>
        <taxon>Lacticaseibacillus</taxon>
    </lineage>
</organism>
<dbReference type="UniPathway" id="UPA00068"/>
<comment type="subcellular location">
    <subcellularLocation>
        <location evidence="1 7">Cytoplasm</location>
    </subcellularLocation>
</comment>
<dbReference type="InterPro" id="IPR036388">
    <property type="entry name" value="WH-like_DNA-bd_sf"/>
</dbReference>
<reference evidence="10 11" key="1">
    <citation type="journal article" date="2015" name="Genome Announc.">
        <title>Expanding the biotechnology potential of lactobacilli through comparative genomics of 213 strains and associated genera.</title>
        <authorList>
            <person name="Sun Z."/>
            <person name="Harris H.M."/>
            <person name="McCann A."/>
            <person name="Guo C."/>
            <person name="Argimon S."/>
            <person name="Zhang W."/>
            <person name="Yang X."/>
            <person name="Jeffery I.B."/>
            <person name="Cooney J.C."/>
            <person name="Kagawa T.F."/>
            <person name="Liu W."/>
            <person name="Song Y."/>
            <person name="Salvetti E."/>
            <person name="Wrobel A."/>
            <person name="Rasinkangas P."/>
            <person name="Parkhill J."/>
            <person name="Rea M.C."/>
            <person name="O'Sullivan O."/>
            <person name="Ritari J."/>
            <person name="Douillard F.P."/>
            <person name="Paul Ross R."/>
            <person name="Yang R."/>
            <person name="Briner A.E."/>
            <person name="Felis G.E."/>
            <person name="de Vos W.M."/>
            <person name="Barrangou R."/>
            <person name="Klaenhammer T.R."/>
            <person name="Caufield P.W."/>
            <person name="Cui Y."/>
            <person name="Zhang H."/>
            <person name="O'Toole P.W."/>
        </authorList>
    </citation>
    <scope>NUCLEOTIDE SEQUENCE [LARGE SCALE GENOMIC DNA]</scope>
    <source>
        <strain evidence="10 11">JCM 17158</strain>
    </source>
</reference>
<evidence type="ECO:0000256" key="7">
    <source>
        <dbReference type="HAMAP-Rule" id="MF_00173"/>
    </source>
</evidence>
<dbReference type="RefSeq" id="WP_056949886.1">
    <property type="nucleotide sequence ID" value="NZ_AZDJ01000001.1"/>
</dbReference>
<evidence type="ECO:0000313" key="10">
    <source>
        <dbReference type="EMBL" id="KRK74297.1"/>
    </source>
</evidence>
<dbReference type="InterPro" id="IPR001669">
    <property type="entry name" value="Arg_repress"/>
</dbReference>
<dbReference type="GO" id="GO:0051259">
    <property type="term" value="P:protein complex oligomerization"/>
    <property type="evidence" value="ECO:0007669"/>
    <property type="project" value="InterPro"/>
</dbReference>
<keyword evidence="7" id="KW-0678">Repressor</keyword>
<comment type="function">
    <text evidence="7">Regulates arginine biosynthesis genes.</text>
</comment>
<accession>A0A0R1JZX1</accession>
<protein>
    <recommendedName>
        <fullName evidence="7">Arginine repressor</fullName>
    </recommendedName>
</protein>
<evidence type="ECO:0000256" key="2">
    <source>
        <dbReference type="ARBA" id="ARBA00008316"/>
    </source>
</evidence>
<proteinExistence type="inferred from homology"/>
<dbReference type="SUPFAM" id="SSF46785">
    <property type="entry name" value="Winged helix' DNA-binding domain"/>
    <property type="match status" value="1"/>
</dbReference>
<name>A0A0R1JZX1_9LACO</name>
<dbReference type="GO" id="GO:0034618">
    <property type="term" value="F:arginine binding"/>
    <property type="evidence" value="ECO:0007669"/>
    <property type="project" value="InterPro"/>
</dbReference>
<dbReference type="PATRIC" id="fig|1291734.4.peg.925"/>
<comment type="pathway">
    <text evidence="7">Amino-acid biosynthesis; L-arginine biosynthesis [regulation].</text>
</comment>
<dbReference type="InterPro" id="IPR020900">
    <property type="entry name" value="Arg_repress_DNA-bd"/>
</dbReference>
<dbReference type="EMBL" id="AZDJ01000001">
    <property type="protein sequence ID" value="KRK74297.1"/>
    <property type="molecule type" value="Genomic_DNA"/>
</dbReference>
<evidence type="ECO:0000313" key="11">
    <source>
        <dbReference type="Proteomes" id="UP000051804"/>
    </source>
</evidence>